<dbReference type="InterPro" id="IPR015940">
    <property type="entry name" value="UBA"/>
</dbReference>
<dbReference type="InterPro" id="IPR006575">
    <property type="entry name" value="RWD_dom"/>
</dbReference>
<dbReference type="InterPro" id="IPR014001">
    <property type="entry name" value="Helicase_ATP-bd"/>
</dbReference>
<dbReference type="InterPro" id="IPR001650">
    <property type="entry name" value="Helicase_C-like"/>
</dbReference>
<dbReference type="Pfam" id="PF00270">
    <property type="entry name" value="DEAD"/>
    <property type="match status" value="1"/>
</dbReference>
<evidence type="ECO:0000256" key="8">
    <source>
        <dbReference type="ARBA" id="ARBA00022833"/>
    </source>
</evidence>
<feature type="domain" description="Helicase C-terminal" evidence="20">
    <location>
        <begin position="1056"/>
        <end position="1234"/>
    </location>
</feature>
<evidence type="ECO:0000259" key="19">
    <source>
        <dbReference type="PROSITE" id="PS51192"/>
    </source>
</evidence>
<dbReference type="SMART" id="SM00847">
    <property type="entry name" value="HA2"/>
    <property type="match status" value="1"/>
</dbReference>
<dbReference type="Ensembl" id="ENSEBUT00000016071.1">
    <property type="protein sequence ID" value="ENSEBUP00000015495.1"/>
    <property type="gene ID" value="ENSEBUG00000009761.1"/>
</dbReference>
<protein>
    <recommendedName>
        <fullName evidence="13">Putative ATP-dependent RNA helicase DHX57</fullName>
        <ecNumber evidence="2">3.6.4.13</ecNumber>
    </recommendedName>
    <alternativeName>
        <fullName evidence="14">DEAH box protein 57</fullName>
    </alternativeName>
</protein>
<evidence type="ECO:0000256" key="6">
    <source>
        <dbReference type="ARBA" id="ARBA00022801"/>
    </source>
</evidence>
<keyword evidence="22" id="KW-1185">Reference proteome</keyword>
<dbReference type="InterPro" id="IPR009060">
    <property type="entry name" value="UBA-like_sf"/>
</dbReference>
<keyword evidence="5 15" id="KW-0863">Zinc-finger</keyword>
<dbReference type="InterPro" id="IPR011709">
    <property type="entry name" value="DEAD-box_helicase_OB_fold"/>
</dbReference>
<dbReference type="InterPro" id="IPR048333">
    <property type="entry name" value="HA2_WH"/>
</dbReference>
<dbReference type="Gene3D" id="1.20.120.1080">
    <property type="match status" value="1"/>
</dbReference>
<evidence type="ECO:0000313" key="22">
    <source>
        <dbReference type="Proteomes" id="UP000694388"/>
    </source>
</evidence>
<dbReference type="CDD" id="cd18791">
    <property type="entry name" value="SF2_C_RHA"/>
    <property type="match status" value="1"/>
</dbReference>
<feature type="region of interest" description="Disordered" evidence="16">
    <location>
        <begin position="623"/>
        <end position="644"/>
    </location>
</feature>
<proteinExistence type="inferred from homology"/>
<evidence type="ECO:0000256" key="14">
    <source>
        <dbReference type="ARBA" id="ARBA00083389"/>
    </source>
</evidence>
<dbReference type="SUPFAM" id="SSF46934">
    <property type="entry name" value="UBA-like"/>
    <property type="match status" value="1"/>
</dbReference>
<dbReference type="CDD" id="cd23825">
    <property type="entry name" value="RWD_DHX57"/>
    <property type="match status" value="1"/>
</dbReference>
<keyword evidence="8 15" id="KW-0862">Zinc</keyword>
<dbReference type="PANTHER" id="PTHR18934">
    <property type="entry name" value="ATP-DEPENDENT RNA HELICASE"/>
    <property type="match status" value="1"/>
</dbReference>
<dbReference type="FunFam" id="1.20.120.1080:FF:000002">
    <property type="entry name" value="Putative ATP-dependent RNA helicase DHX36"/>
    <property type="match status" value="1"/>
</dbReference>
<feature type="region of interest" description="Disordered" evidence="16">
    <location>
        <begin position="662"/>
        <end position="681"/>
    </location>
</feature>
<dbReference type="PROSITE" id="PS50030">
    <property type="entry name" value="UBA"/>
    <property type="match status" value="1"/>
</dbReference>
<evidence type="ECO:0000256" key="10">
    <source>
        <dbReference type="ARBA" id="ARBA00023054"/>
    </source>
</evidence>
<keyword evidence="3 15" id="KW-0479">Metal-binding</keyword>
<comment type="similarity">
    <text evidence="1">Belongs to the DEAD box helicase family. DEAH subfamily.</text>
</comment>
<dbReference type="InterPro" id="IPR007502">
    <property type="entry name" value="Helicase-assoc_dom"/>
</dbReference>
<evidence type="ECO:0000256" key="11">
    <source>
        <dbReference type="ARBA" id="ARBA00047984"/>
    </source>
</evidence>
<dbReference type="InterPro" id="IPR000571">
    <property type="entry name" value="Znf_CCCH"/>
</dbReference>
<feature type="domain" description="C3H1-type" evidence="18">
    <location>
        <begin position="496"/>
        <end position="523"/>
    </location>
</feature>
<dbReference type="Pfam" id="PF04408">
    <property type="entry name" value="WHD_HA2"/>
    <property type="match status" value="1"/>
</dbReference>
<dbReference type="PANTHER" id="PTHR18934:SF145">
    <property type="entry name" value="ATP-DEPENDENT RNA HELICASE DHX57-RELATED"/>
    <property type="match status" value="1"/>
</dbReference>
<dbReference type="GeneTree" id="ENSGT00940000156883"/>
<dbReference type="FunFam" id="3.40.50.300:FF:000284">
    <property type="entry name" value="probable ATP-dependent RNA helicase YTHDC2"/>
    <property type="match status" value="1"/>
</dbReference>
<keyword evidence="6" id="KW-0378">Hydrolase</keyword>
<evidence type="ECO:0000259" key="17">
    <source>
        <dbReference type="PROSITE" id="PS50030"/>
    </source>
</evidence>
<evidence type="ECO:0000256" key="1">
    <source>
        <dbReference type="ARBA" id="ARBA00008792"/>
    </source>
</evidence>
<evidence type="ECO:0000256" key="2">
    <source>
        <dbReference type="ARBA" id="ARBA00012552"/>
    </source>
</evidence>
<comment type="catalytic activity">
    <reaction evidence="11">
        <text>ATP + H2O = ADP + phosphate + H(+)</text>
        <dbReference type="Rhea" id="RHEA:13065"/>
        <dbReference type="ChEBI" id="CHEBI:15377"/>
        <dbReference type="ChEBI" id="CHEBI:15378"/>
        <dbReference type="ChEBI" id="CHEBI:30616"/>
        <dbReference type="ChEBI" id="CHEBI:43474"/>
        <dbReference type="ChEBI" id="CHEBI:456216"/>
        <dbReference type="EC" id="3.6.4.13"/>
    </reaction>
</comment>
<dbReference type="GO" id="GO:0003723">
    <property type="term" value="F:RNA binding"/>
    <property type="evidence" value="ECO:0007669"/>
    <property type="project" value="TreeGrafter"/>
</dbReference>
<keyword evidence="9" id="KW-0067">ATP-binding</keyword>
<evidence type="ECO:0000259" key="18">
    <source>
        <dbReference type="PROSITE" id="PS50103"/>
    </source>
</evidence>
<keyword evidence="10" id="KW-0175">Coiled coil</keyword>
<dbReference type="GO" id="GO:0005524">
    <property type="term" value="F:ATP binding"/>
    <property type="evidence" value="ECO:0007669"/>
    <property type="project" value="UniProtKB-KW"/>
</dbReference>
<evidence type="ECO:0000256" key="7">
    <source>
        <dbReference type="ARBA" id="ARBA00022806"/>
    </source>
</evidence>
<reference evidence="21" key="2">
    <citation type="submission" date="2025-09" db="UniProtKB">
        <authorList>
            <consortium name="Ensembl"/>
        </authorList>
    </citation>
    <scope>IDENTIFICATION</scope>
</reference>
<dbReference type="EC" id="3.6.4.13" evidence="2"/>
<dbReference type="SMART" id="SM00487">
    <property type="entry name" value="DEXDc"/>
    <property type="match status" value="1"/>
</dbReference>
<dbReference type="Pfam" id="PF26026">
    <property type="entry name" value="RNA_hel_CTD"/>
    <property type="match status" value="1"/>
</dbReference>
<dbReference type="GO" id="GO:0016787">
    <property type="term" value="F:hydrolase activity"/>
    <property type="evidence" value="ECO:0007669"/>
    <property type="project" value="UniProtKB-KW"/>
</dbReference>
<organism evidence="21 22">
    <name type="scientific">Eptatretus burgeri</name>
    <name type="common">Inshore hagfish</name>
    <dbReference type="NCBI Taxonomy" id="7764"/>
    <lineage>
        <taxon>Eukaryota</taxon>
        <taxon>Metazoa</taxon>
        <taxon>Chordata</taxon>
        <taxon>Craniata</taxon>
        <taxon>Vertebrata</taxon>
        <taxon>Cyclostomata</taxon>
        <taxon>Myxini</taxon>
        <taxon>Myxiniformes</taxon>
        <taxon>Myxinidae</taxon>
        <taxon>Eptatretinae</taxon>
        <taxon>Eptatretus</taxon>
    </lineage>
</organism>
<comment type="function">
    <text evidence="12">Probable ATP-binding RNA helicase.</text>
</comment>
<evidence type="ECO:0000256" key="15">
    <source>
        <dbReference type="PROSITE-ProRule" id="PRU00723"/>
    </source>
</evidence>
<feature type="zinc finger region" description="C3H1-type" evidence="15">
    <location>
        <begin position="496"/>
        <end position="523"/>
    </location>
</feature>
<keyword evidence="7" id="KW-0347">Helicase</keyword>
<feature type="region of interest" description="Disordered" evidence="16">
    <location>
        <begin position="1"/>
        <end position="76"/>
    </location>
</feature>
<dbReference type="PROSITE" id="PS50103">
    <property type="entry name" value="ZF_C3H1"/>
    <property type="match status" value="1"/>
</dbReference>
<evidence type="ECO:0000256" key="12">
    <source>
        <dbReference type="ARBA" id="ARBA00057709"/>
    </source>
</evidence>
<dbReference type="GO" id="GO:0008270">
    <property type="term" value="F:zinc ion binding"/>
    <property type="evidence" value="ECO:0007669"/>
    <property type="project" value="UniProtKB-KW"/>
</dbReference>
<evidence type="ECO:0000256" key="3">
    <source>
        <dbReference type="ARBA" id="ARBA00022723"/>
    </source>
</evidence>
<dbReference type="Proteomes" id="UP000694388">
    <property type="component" value="Unplaced"/>
</dbReference>
<evidence type="ECO:0000259" key="20">
    <source>
        <dbReference type="PROSITE" id="PS51194"/>
    </source>
</evidence>
<feature type="compositionally biased region" description="Basic and acidic residues" evidence="16">
    <location>
        <begin position="626"/>
        <end position="637"/>
    </location>
</feature>
<evidence type="ECO:0000313" key="21">
    <source>
        <dbReference type="Ensembl" id="ENSEBUP00000015495.1"/>
    </source>
</evidence>
<dbReference type="PROSITE" id="PS51192">
    <property type="entry name" value="HELICASE_ATP_BIND_1"/>
    <property type="match status" value="1"/>
</dbReference>
<accession>A0A8C4QHB9</accession>
<feature type="domain" description="UBA" evidence="17">
    <location>
        <begin position="371"/>
        <end position="417"/>
    </location>
</feature>
<dbReference type="Pfam" id="PF21010">
    <property type="entry name" value="HA2_C"/>
    <property type="match status" value="1"/>
</dbReference>
<keyword evidence="4" id="KW-0547">Nucleotide-binding</keyword>
<dbReference type="SUPFAM" id="SSF52540">
    <property type="entry name" value="P-loop containing nucleoside triphosphate hydrolases"/>
    <property type="match status" value="1"/>
</dbReference>
<evidence type="ECO:0000256" key="5">
    <source>
        <dbReference type="ARBA" id="ARBA00022771"/>
    </source>
</evidence>
<dbReference type="Pfam" id="PF00271">
    <property type="entry name" value="Helicase_C"/>
    <property type="match status" value="1"/>
</dbReference>
<dbReference type="InterPro" id="IPR059023">
    <property type="entry name" value="RNA_hel_CTD"/>
</dbReference>
<feature type="domain" description="Helicase ATP-binding" evidence="19">
    <location>
        <begin position="781"/>
        <end position="948"/>
    </location>
</feature>
<sequence length="1601" mass="178840">MNPSDKKHQRKKVQDGGFAASPSLGGVGKKSKQRAWDDGSDFVLVRKPKERGSKTTRSGAKAKKLKAAAQGGKNDGFQDARCAFSDESASEFVVAPSEQEAGVSKKNGGHRLACDTFKSSIFPNKVLKGSLHDAAISALQQTTKLGNPPRVISKFGSAHISEQGTQQGATFDFGEGMKRDDAQQLRQEVKPASKRGTGQGLGREVKKGGPQELGKTAKQKASKGSGGKGVKKGALQGPKRDVEHCAVQQKGLKQTSKHGVTYTLSMSTTNQNKVEKLLKKLETLDKEMDLANRLLNPFEESSSHPAAQPHIPVPSQATPLVIPATPFQSAPLPPPGEIASQREKATKVCDNKNRRCDSVCKGLSSKAQSLEPDELGEISLYAVNNLRRYGFSKEYCVAALLHCHGDIGASLEFLLAACFEQRFQEKHEPVLPKEVLLTWNSVEAWQEEVTALSSIFGKHFEERIPGRVWILRLELPQLTKKFQGKSDLVVQKTEPLKSRPLCKYFLKGCCRYGTVCNSRHESPTGGHQKTETKTETLYHLEVRIPKNSFYPWQAPLVAFASENPCLPPSVCLHLSDRLYSEALILARAGVPAVFTLANLLDDEDILTKALALPPHPFSLSRTLKQHHSDLHGSEGSDQKSNAGASWIEEDEEFVEIMEDYDYDDEEEEEGEEEEEEDGYEDEAHDFDIENDYVLVDKKDEEKRCEKPDVPVNVIPIVPLKMSSDVHLFKAKKRWEQNPDNILRANIRLCEDFQKNKSSNKFRTMLADRMKLPIWTKHERILELLRVNQVVLVSGTTGCGKTTQVPQFILDEHLNGRAEEVCNIVCTQPRRISAISVAERVAHERVESLGVAVGYQIRLENVQSTSTRLLFCTTGVLLCRLANDPTLQGLTHILVDEVHERSEESDFLLLVLKKLLEKRKDLHVILMSATLNAEVFSHYFGSCPIVQVPGHTFPVKQYFLEDVIGKTHYVLKDRSPYMRSLRRPNGAGKKSKRAKSTMQDLEEEFEELVLGPVVVPEDSQPDHDLTLTQLQQRYQGYSKTVLRTLAAMDVEKVNLDLIEALLEFIVNGNHPDGPGAVLVFVPGFMEIKTLLQQLQTNQLFNSGQRCLLLPLHSCLSREEQHAVFQKPPAGVTKIVISTNIAETSLTIDDIVYVIDTGRMKEKRFDPAKSMESLDDTWVSRANSVQRCGRAGRVGPGVCFHLFTSHHFNHQLLAQQVPEIMRIPIEQLCLRIKILPAFQNQTLVDVLNQLVEPPLPEALENAIQRLLDIGALDNEEQLTPLGYHLASLPIDVRLGKLMLLGCIFHCLDPVLTIAASLASRSPFLSPWENQEEAAAKKRTFAVASCDHLTMLKAYKGWIKALKGGSQEAYRYSKENFLSQTVLQEISSLKRLFTEFLSDIGFVHEGLRARDIEWMCRRGSDGVIQATGPEVNANSENPKLVSAMLCAALYPNVIKVTSADDKKVSSKTNKLVFMTKTEVVYIHPSSINYQVTSLSSPFMVYHEKVRTSRLYVRECSIVSVYPLLLFGGGLLRVLLNKNQWVIELDDGWIRFLASSYQVADLVRKLRLQFDSLLQDKICNPRLDLYTCPRGSHIISTIVNLISTQ</sequence>
<dbReference type="Pfam" id="PF05773">
    <property type="entry name" value="RWD"/>
    <property type="match status" value="1"/>
</dbReference>
<dbReference type="SMART" id="SM00356">
    <property type="entry name" value="ZnF_C3H1"/>
    <property type="match status" value="1"/>
</dbReference>
<dbReference type="InterPro" id="IPR027417">
    <property type="entry name" value="P-loop_NTPase"/>
</dbReference>
<dbReference type="Gene3D" id="3.40.50.300">
    <property type="entry name" value="P-loop containing nucleotide triphosphate hydrolases"/>
    <property type="match status" value="2"/>
</dbReference>
<evidence type="ECO:0000256" key="13">
    <source>
        <dbReference type="ARBA" id="ARBA00071682"/>
    </source>
</evidence>
<evidence type="ECO:0000256" key="9">
    <source>
        <dbReference type="ARBA" id="ARBA00022840"/>
    </source>
</evidence>
<dbReference type="FunFam" id="3.40.50.300:FF:000325">
    <property type="entry name" value="ATP-dependent RNA helicase DHX29"/>
    <property type="match status" value="1"/>
</dbReference>
<dbReference type="PROSITE" id="PS51194">
    <property type="entry name" value="HELICASE_CTER"/>
    <property type="match status" value="1"/>
</dbReference>
<name>A0A8C4QHB9_EPTBU</name>
<evidence type="ECO:0000256" key="4">
    <source>
        <dbReference type="ARBA" id="ARBA00022741"/>
    </source>
</evidence>
<dbReference type="SMART" id="SM00490">
    <property type="entry name" value="HELICc"/>
    <property type="match status" value="1"/>
</dbReference>
<dbReference type="Pfam" id="PF07717">
    <property type="entry name" value="OB_NTP_bind"/>
    <property type="match status" value="1"/>
</dbReference>
<evidence type="ECO:0000256" key="16">
    <source>
        <dbReference type="SAM" id="MobiDB-lite"/>
    </source>
</evidence>
<dbReference type="GO" id="GO:0003724">
    <property type="term" value="F:RNA helicase activity"/>
    <property type="evidence" value="ECO:0007669"/>
    <property type="project" value="UniProtKB-EC"/>
</dbReference>
<reference evidence="21" key="1">
    <citation type="submission" date="2025-08" db="UniProtKB">
        <authorList>
            <consortium name="Ensembl"/>
        </authorList>
    </citation>
    <scope>IDENTIFICATION</scope>
</reference>
<dbReference type="InterPro" id="IPR011545">
    <property type="entry name" value="DEAD/DEAH_box_helicase_dom"/>
</dbReference>
<feature type="region of interest" description="Disordered" evidence="16">
    <location>
        <begin position="184"/>
        <end position="241"/>
    </location>
</feature>